<proteinExistence type="predicted"/>
<evidence type="ECO:0000313" key="2">
    <source>
        <dbReference type="Proteomes" id="UP001430679"/>
    </source>
</evidence>
<name>A0ABS8MHJ1_9FLAO</name>
<reference evidence="1" key="1">
    <citation type="submission" date="2021-11" db="EMBL/GenBank/DDBJ databases">
        <title>Description of novel Flavobacterium species.</title>
        <authorList>
            <person name="Saticioglu I.B."/>
            <person name="Ay H."/>
            <person name="Altun S."/>
            <person name="Duman M."/>
        </authorList>
    </citation>
    <scope>NUCLEOTIDE SEQUENCE</scope>
    <source>
        <strain evidence="1">F-30</strain>
    </source>
</reference>
<protein>
    <submittedName>
        <fullName evidence="1">Uncharacterized protein</fullName>
    </submittedName>
</protein>
<keyword evidence="2" id="KW-1185">Reference proteome</keyword>
<dbReference type="RefSeq" id="WP_056205494.1">
    <property type="nucleotide sequence ID" value="NZ_JAJJMM010000001.1"/>
</dbReference>
<dbReference type="Proteomes" id="UP001430679">
    <property type="component" value="Unassembled WGS sequence"/>
</dbReference>
<sequence>MGSFFQIEKAFEELSSNGVKPSVSIVQFYDSMTKIIENKKSGIVRIVAYNKIMDAESVILHHDLVMNFAYFIGRAGAPLSKQGISGIWNLKKSSCNALMILLAMPINAAII</sequence>
<gene>
    <name evidence="1" type="ORF">LNP81_18305</name>
</gene>
<evidence type="ECO:0000313" key="1">
    <source>
        <dbReference type="EMBL" id="MCC9064963.1"/>
    </source>
</evidence>
<accession>A0ABS8MHJ1</accession>
<comment type="caution">
    <text evidence="1">The sequence shown here is derived from an EMBL/GenBank/DDBJ whole genome shotgun (WGS) entry which is preliminary data.</text>
</comment>
<dbReference type="EMBL" id="JAJJMM010000001">
    <property type="protein sequence ID" value="MCC9064963.1"/>
    <property type="molecule type" value="Genomic_DNA"/>
</dbReference>
<organism evidence="1 2">
    <name type="scientific">Flavobacterium piscisymbiosum</name>
    <dbReference type="NCBI Taxonomy" id="2893753"/>
    <lineage>
        <taxon>Bacteria</taxon>
        <taxon>Pseudomonadati</taxon>
        <taxon>Bacteroidota</taxon>
        <taxon>Flavobacteriia</taxon>
        <taxon>Flavobacteriales</taxon>
        <taxon>Flavobacteriaceae</taxon>
        <taxon>Flavobacterium</taxon>
    </lineage>
</organism>